<accession>A0AA91J8S5</accession>
<sequence length="219" mass="24968">MLKSREVKIQSSTSSENEFLDTLRIQKQVVIDSVQSGLMARSRENEFSPRTAPGYHAWSAIVKDLRFQLKTLNWGVPKYENGLDLIVSPLLNINIVVSSGDKDTGLKNTSPRLNNEKGKGFKSTVDLNYDLFDEFESFNSAMAYDTNQTWILLYYINEDCSEAHFEISLPISLENGQVTGWKKRFIFDPIIRSQPAFNKKDVEANFSEEIDLVITRKNG</sequence>
<name>A0AA91J8S5_FAUOS</name>
<reference evidence="1" key="1">
    <citation type="submission" date="2016-06" db="EMBL/GenBank/DDBJ databases">
        <title>Draft genome of Moraxella osloensis CCUG 67237.</title>
        <authorList>
            <person name="Salva-Serra F."/>
            <person name="Engstrom-Jakobsson H."/>
            <person name="Thorell K."/>
            <person name="Gonzales-Siles L."/>
            <person name="Karlsson R."/>
            <person name="Boulund F."/>
            <person name="Engstrand L."/>
            <person name="Kristiansson E."/>
            <person name="Moore E."/>
        </authorList>
    </citation>
    <scope>NUCLEOTIDE SEQUENCE [LARGE SCALE GENOMIC DNA]</scope>
    <source>
        <strain evidence="1">CCUG 67237</strain>
    </source>
</reference>
<dbReference type="AlphaFoldDB" id="A0AA91J8S5"/>
<comment type="caution">
    <text evidence="1">The sequence shown here is derived from an EMBL/GenBank/DDBJ whole genome shotgun (WGS) entry which is preliminary data.</text>
</comment>
<evidence type="ECO:0000313" key="1">
    <source>
        <dbReference type="EMBL" id="OBX61765.1"/>
    </source>
</evidence>
<dbReference type="EMBL" id="LZMT01000036">
    <property type="protein sequence ID" value="OBX61765.1"/>
    <property type="molecule type" value="Genomic_DNA"/>
</dbReference>
<organism evidence="1">
    <name type="scientific">Faucicola osloensis</name>
    <name type="common">Moraxella osloensis</name>
    <dbReference type="NCBI Taxonomy" id="34062"/>
    <lineage>
        <taxon>Bacteria</taxon>
        <taxon>Pseudomonadati</taxon>
        <taxon>Pseudomonadota</taxon>
        <taxon>Gammaproteobacteria</taxon>
        <taxon>Moraxellales</taxon>
        <taxon>Moraxellaceae</taxon>
        <taxon>Faucicola</taxon>
    </lineage>
</organism>
<proteinExistence type="predicted"/>
<protein>
    <submittedName>
        <fullName evidence="1">Uncharacterized protein</fullName>
    </submittedName>
</protein>
<gene>
    <name evidence="1" type="ORF">A9299_11495</name>
</gene>